<dbReference type="Gene3D" id="2.60.120.260">
    <property type="entry name" value="Galactose-binding domain-like"/>
    <property type="match status" value="1"/>
</dbReference>
<dbReference type="Proteomes" id="UP001223520">
    <property type="component" value="Chromosome"/>
</dbReference>
<dbReference type="AlphaFoldDB" id="A0AAJ6NVM6"/>
<evidence type="ECO:0008006" key="4">
    <source>
        <dbReference type="Google" id="ProtNLM"/>
    </source>
</evidence>
<proteinExistence type="predicted"/>
<accession>A0AAJ6NVM6</accession>
<dbReference type="EMBL" id="CP124543">
    <property type="protein sequence ID" value="WGV27580.1"/>
    <property type="molecule type" value="Genomic_DNA"/>
</dbReference>
<organism evidence="2 3">
    <name type="scientific">Halotia branconii CENA392</name>
    <dbReference type="NCBI Taxonomy" id="1539056"/>
    <lineage>
        <taxon>Bacteria</taxon>
        <taxon>Bacillati</taxon>
        <taxon>Cyanobacteriota</taxon>
        <taxon>Cyanophyceae</taxon>
        <taxon>Nostocales</taxon>
        <taxon>Nodulariaceae</taxon>
        <taxon>Halotia</taxon>
    </lineage>
</organism>
<protein>
    <recommendedName>
        <fullName evidence="4">CBM-cenC domain-containing protein</fullName>
    </recommendedName>
</protein>
<feature type="signal peptide" evidence="1">
    <location>
        <begin position="1"/>
        <end position="22"/>
    </location>
</feature>
<evidence type="ECO:0000313" key="2">
    <source>
        <dbReference type="EMBL" id="WGV27580.1"/>
    </source>
</evidence>
<dbReference type="RefSeq" id="WP_281484819.1">
    <property type="nucleotide sequence ID" value="NZ_CP124543.1"/>
</dbReference>
<name>A0AAJ6NVM6_9CYAN</name>
<evidence type="ECO:0000313" key="3">
    <source>
        <dbReference type="Proteomes" id="UP001223520"/>
    </source>
</evidence>
<reference evidence="2 3" key="1">
    <citation type="journal article" date="2023" name="Limnol Oceanogr Lett">
        <title>Environmental adaptations by the intertidal Antarctic cyanobacterium Halotia branconii CENA392 as revealed using long-read genome sequencing.</title>
        <authorList>
            <person name="Dextro R.B."/>
            <person name="Delbaje E."/>
            <person name="Freitas P.N.N."/>
            <person name="Geraldes V."/>
            <person name="Pinto E."/>
            <person name="Long P.F."/>
            <person name="Fiore M.F."/>
        </authorList>
    </citation>
    <scope>NUCLEOTIDE SEQUENCE [LARGE SCALE GENOMIC DNA]</scope>
    <source>
        <strain evidence="2 3">CENA392</strain>
    </source>
</reference>
<keyword evidence="1" id="KW-0732">Signal</keyword>
<keyword evidence="3" id="KW-1185">Reference proteome</keyword>
<evidence type="ECO:0000256" key="1">
    <source>
        <dbReference type="SAM" id="SignalP"/>
    </source>
</evidence>
<sequence>MKLTKKLSITVCSLTTALVSTAVITNAYKSVAQTEPEGPELITNGSFEIDPLVDPNDPTAPNPNVMGWNKSEPFNPADTPGVNISGIRISNFPNTGNQGLSLSSIIGSSETSYISQTIPTVKDQNYKLTYYFASTEEAPDVKNKFQIFIGGKKFGSDKNTAFQPYTLTTISFKAKGESTEIKFGWKVKYAFLYLDDVSVKSVPEP</sequence>
<feature type="chain" id="PRO_5042523139" description="CBM-cenC domain-containing protein" evidence="1">
    <location>
        <begin position="23"/>
        <end position="205"/>
    </location>
</feature>
<dbReference type="KEGG" id="hbq:QI031_08880"/>
<gene>
    <name evidence="2" type="ORF">QI031_08880</name>
</gene>